<dbReference type="Proteomes" id="UP000504628">
    <property type="component" value="Chromosome 2"/>
</dbReference>
<dbReference type="GeneID" id="114513315"/>
<dbReference type="CTD" id="4666"/>
<feature type="region of interest" description="Disordered" evidence="1">
    <location>
        <begin position="136"/>
        <end position="168"/>
    </location>
</feature>
<evidence type="ECO:0000313" key="3">
    <source>
        <dbReference type="RefSeq" id="XP_035874667.1"/>
    </source>
</evidence>
<evidence type="ECO:0000313" key="2">
    <source>
        <dbReference type="Proteomes" id="UP000504628"/>
    </source>
</evidence>
<evidence type="ECO:0000256" key="1">
    <source>
        <dbReference type="SAM" id="MobiDB-lite"/>
    </source>
</evidence>
<name>A0A7E6D605_9CHIR</name>
<keyword evidence="2" id="KW-1185">Reference proteome</keyword>
<gene>
    <name evidence="3" type="primary">NACA</name>
</gene>
<organism evidence="2 3">
    <name type="scientific">Phyllostomus discolor</name>
    <name type="common">pale spear-nosed bat</name>
    <dbReference type="NCBI Taxonomy" id="89673"/>
    <lineage>
        <taxon>Eukaryota</taxon>
        <taxon>Metazoa</taxon>
        <taxon>Chordata</taxon>
        <taxon>Craniata</taxon>
        <taxon>Vertebrata</taxon>
        <taxon>Euteleostomi</taxon>
        <taxon>Mammalia</taxon>
        <taxon>Eutheria</taxon>
        <taxon>Laurasiatheria</taxon>
        <taxon>Chiroptera</taxon>
        <taxon>Yangochiroptera</taxon>
        <taxon>Phyllostomidae</taxon>
        <taxon>Phyllostominae</taxon>
        <taxon>Phyllostomus</taxon>
    </lineage>
</organism>
<dbReference type="InParanoid" id="A0A7E6D605"/>
<protein>
    <submittedName>
        <fullName evidence="3">Nascent polypeptide-associated complex subunit alpha isoform X1</fullName>
    </submittedName>
</protein>
<feature type="compositionally biased region" description="Polar residues" evidence="1">
    <location>
        <begin position="136"/>
        <end position="153"/>
    </location>
</feature>
<feature type="region of interest" description="Disordered" evidence="1">
    <location>
        <begin position="215"/>
        <end position="263"/>
    </location>
</feature>
<reference evidence="3" key="1">
    <citation type="submission" date="2025-08" db="UniProtKB">
        <authorList>
            <consortium name="RefSeq"/>
        </authorList>
    </citation>
    <scope>IDENTIFICATION</scope>
    <source>
        <tissue evidence="3">Muscle</tissue>
    </source>
</reference>
<proteinExistence type="predicted"/>
<dbReference type="AlphaFoldDB" id="A0A7E6D605"/>
<dbReference type="OrthoDB" id="3169036at2759"/>
<sequence>MDADESLFKGSDCQQILTRKRILAPPSLPSCFLQQAWVTLSLGLFLPPSWFRVPYTASFLFPSEMPGEATETVPATEQELPQPQAETAVLPVSSALSVTAALGQPGPTLPPPCSPPPEQCSLATPNQPAPFLSPSTISSSPFEAPFPQSSSGTALPLETAPFPHDTPAFLPNLTGPPISPAALALASPMITTTLKGAHSSSAPLTLVALAPHSVQKSSAYPPNPLSSPPSVALAESGSCTPLSAPIASSEPKTSPIQTPSQVVHDPKVTPIPPNTASAVPSHLVTPLAAVQSGVASCAQIPPSTPLAITSPQVKGIPISSAMTSPQNSVSLSLKGPLSPPDALPLSTQSVPVVPSVPPVFLPSLGSHLLPLHQSFLGSPGQPVCQTGPNVFSDPVVDTISVDHSSLGTYPSQQSVISPLPSRNEVVPAAVAAFPVGVLASSLALSVDKGPSTTTSSVPSYGPSCSSNAATSSSLSPYSLSQSQRLFLMPLIS</sequence>
<accession>A0A7E6D605</accession>
<dbReference type="RefSeq" id="XP_035874667.1">
    <property type="nucleotide sequence ID" value="XM_036018774.1"/>
</dbReference>
<feature type="compositionally biased region" description="Polar residues" evidence="1">
    <location>
        <begin position="250"/>
        <end position="261"/>
    </location>
</feature>